<accession>A0A5D3DIF8</accession>
<gene>
    <name evidence="2" type="ORF">E5676_scaffold605G00100</name>
</gene>
<feature type="compositionally biased region" description="Basic residues" evidence="1">
    <location>
        <begin position="218"/>
        <end position="230"/>
    </location>
</feature>
<comment type="caution">
    <text evidence="2">The sequence shown here is derived from an EMBL/GenBank/DDBJ whole genome shotgun (WGS) entry which is preliminary data.</text>
</comment>
<sequence length="776" mass="88267">MNSSIVQLLASEKLNDDNYAAWKSNLNTILVVDDLRFFLTEECPQTPASNTNRARLEAYDRWIKANEKARVYILASMSDVLAKKHESLATPKEIMDSLKGMFGQPEWFLRHEAIKYIYTKRMKEGTFVREHVPDMMMHFNIAEINRGAIDEANQVSFILESLLKSFIPFQTNASLNKIEFNLTILLNELQLFQNLTKGKGKEVEANVATIKGKFRKGSFSKSKVGHSKSNKKIEKKEKGKTPKQNKGKKTEKKWTNTELGSSTSGVRLKKTGERKPRTQFSRPEARTSRNSTHTPGMLLDMFCQGIGRDASSLQRELRCDPKRSKRWPMLRMRGERSYGVRNHWKSTCNERNRLSSRTFDVRHKITQARTPRTSTHTPGMLPNTFSQGIGREASLLEGELSKRNRLSSRNSGVRPKKMDSVFSSWSKTWSQTVSSLYFLLVISLLIFGAHTPRTSTHTLDMLPDMFSQGIGREASSLEGELRCDPKWYKRWPMLQTSGELSSGVRNNWKRTCSERNRLGSRTSNVCPKKTLARMPQTQFPRPRTLTHTPGMLPDTFSQGIGREASSLEGELKCNRKRSNRWPMLPTSGEHSSGRKASSLEGELRYDPKWSKRWPMLPTSGERSSGVRNHWKCTCSEGNMLSSRTFGNLPKKTGARKPQIQFSHAGVKSGHPTVSSLLLRIICLLMFGAPNPTNSTHTPDMLSHTLSYGIGREASSLEEELWCDPKRSKSWLMLQTSGGRSSDVRNHWKCTCNERNKLMSRTSGVRPRKTQARIPHT</sequence>
<evidence type="ECO:0000256" key="1">
    <source>
        <dbReference type="SAM" id="MobiDB-lite"/>
    </source>
</evidence>
<dbReference type="Proteomes" id="UP000321947">
    <property type="component" value="Unassembled WGS sequence"/>
</dbReference>
<evidence type="ECO:0000313" key="3">
    <source>
        <dbReference type="Proteomes" id="UP000321947"/>
    </source>
</evidence>
<feature type="region of interest" description="Disordered" evidence="1">
    <location>
        <begin position="218"/>
        <end position="296"/>
    </location>
</feature>
<dbReference type="EMBL" id="SSTD01004528">
    <property type="protein sequence ID" value="TYK23424.1"/>
    <property type="molecule type" value="Genomic_DNA"/>
</dbReference>
<feature type="compositionally biased region" description="Basic residues" evidence="1">
    <location>
        <begin position="241"/>
        <end position="251"/>
    </location>
</feature>
<protein>
    <submittedName>
        <fullName evidence="2">Gag/pol protein</fullName>
    </submittedName>
</protein>
<name>A0A5D3DIF8_CUCMM</name>
<feature type="region of interest" description="Disordered" evidence="1">
    <location>
        <begin position="578"/>
        <end position="600"/>
    </location>
</feature>
<reference evidence="2 3" key="1">
    <citation type="submission" date="2019-08" db="EMBL/GenBank/DDBJ databases">
        <title>Draft genome sequences of two oriental melons (Cucumis melo L. var makuwa).</title>
        <authorList>
            <person name="Kwon S.-Y."/>
        </authorList>
    </citation>
    <scope>NUCLEOTIDE SEQUENCE [LARGE SCALE GENOMIC DNA]</scope>
    <source>
        <strain evidence="3">cv. Chang Bougi</strain>
        <tissue evidence="2">Leaf</tissue>
    </source>
</reference>
<evidence type="ECO:0000313" key="2">
    <source>
        <dbReference type="EMBL" id="TYK23424.1"/>
    </source>
</evidence>
<organism evidence="2 3">
    <name type="scientific">Cucumis melo var. makuwa</name>
    <name type="common">Oriental melon</name>
    <dbReference type="NCBI Taxonomy" id="1194695"/>
    <lineage>
        <taxon>Eukaryota</taxon>
        <taxon>Viridiplantae</taxon>
        <taxon>Streptophyta</taxon>
        <taxon>Embryophyta</taxon>
        <taxon>Tracheophyta</taxon>
        <taxon>Spermatophyta</taxon>
        <taxon>Magnoliopsida</taxon>
        <taxon>eudicotyledons</taxon>
        <taxon>Gunneridae</taxon>
        <taxon>Pentapetalae</taxon>
        <taxon>rosids</taxon>
        <taxon>fabids</taxon>
        <taxon>Cucurbitales</taxon>
        <taxon>Cucurbitaceae</taxon>
        <taxon>Benincaseae</taxon>
        <taxon>Cucumis</taxon>
    </lineage>
</organism>
<dbReference type="AlphaFoldDB" id="A0A5D3DIF8"/>
<feature type="compositionally biased region" description="Basic and acidic residues" evidence="1">
    <location>
        <begin position="231"/>
        <end position="240"/>
    </location>
</feature>
<proteinExistence type="predicted"/>
<dbReference type="Pfam" id="PF14223">
    <property type="entry name" value="Retrotran_gag_2"/>
    <property type="match status" value="1"/>
</dbReference>